<organism evidence="1 2">
    <name type="scientific">Melanomma pulvis-pyrius CBS 109.77</name>
    <dbReference type="NCBI Taxonomy" id="1314802"/>
    <lineage>
        <taxon>Eukaryota</taxon>
        <taxon>Fungi</taxon>
        <taxon>Dikarya</taxon>
        <taxon>Ascomycota</taxon>
        <taxon>Pezizomycotina</taxon>
        <taxon>Dothideomycetes</taxon>
        <taxon>Pleosporomycetidae</taxon>
        <taxon>Pleosporales</taxon>
        <taxon>Melanommataceae</taxon>
        <taxon>Melanomma</taxon>
    </lineage>
</organism>
<reference evidence="1" key="1">
    <citation type="journal article" date="2020" name="Stud. Mycol.">
        <title>101 Dothideomycetes genomes: a test case for predicting lifestyles and emergence of pathogens.</title>
        <authorList>
            <person name="Haridas S."/>
            <person name="Albert R."/>
            <person name="Binder M."/>
            <person name="Bloem J."/>
            <person name="Labutti K."/>
            <person name="Salamov A."/>
            <person name="Andreopoulos B."/>
            <person name="Baker S."/>
            <person name="Barry K."/>
            <person name="Bills G."/>
            <person name="Bluhm B."/>
            <person name="Cannon C."/>
            <person name="Castanera R."/>
            <person name="Culley D."/>
            <person name="Daum C."/>
            <person name="Ezra D."/>
            <person name="Gonzalez J."/>
            <person name="Henrissat B."/>
            <person name="Kuo A."/>
            <person name="Liang C."/>
            <person name="Lipzen A."/>
            <person name="Lutzoni F."/>
            <person name="Magnuson J."/>
            <person name="Mondo S."/>
            <person name="Nolan M."/>
            <person name="Ohm R."/>
            <person name="Pangilinan J."/>
            <person name="Park H.-J."/>
            <person name="Ramirez L."/>
            <person name="Alfaro M."/>
            <person name="Sun H."/>
            <person name="Tritt A."/>
            <person name="Yoshinaga Y."/>
            <person name="Zwiers L.-H."/>
            <person name="Turgeon B."/>
            <person name="Goodwin S."/>
            <person name="Spatafora J."/>
            <person name="Crous P."/>
            <person name="Grigoriev I."/>
        </authorList>
    </citation>
    <scope>NUCLEOTIDE SEQUENCE</scope>
    <source>
        <strain evidence="1">CBS 109.77</strain>
    </source>
</reference>
<evidence type="ECO:0000313" key="2">
    <source>
        <dbReference type="Proteomes" id="UP000799757"/>
    </source>
</evidence>
<dbReference type="InterPro" id="IPR025207">
    <property type="entry name" value="Sim4_Fta4"/>
</dbReference>
<dbReference type="PANTHER" id="PTHR42040:SF1">
    <property type="entry name" value="INNER KINETOCHORE SUBUNIT FTA4"/>
    <property type="match status" value="1"/>
</dbReference>
<evidence type="ECO:0008006" key="3">
    <source>
        <dbReference type="Google" id="ProtNLM"/>
    </source>
</evidence>
<dbReference type="Proteomes" id="UP000799757">
    <property type="component" value="Unassembled WGS sequence"/>
</dbReference>
<protein>
    <recommendedName>
        <fullName evidence="3">Kinetochore protein fta4</fullName>
    </recommendedName>
</protein>
<name>A0A6A6X965_9PLEO</name>
<sequence>MTLQGTVVDRKRQFLQSQKQILKRGIPATRELVTIANQGGISSRVLTDALRKVNRDLSRHARLVHSRQMTEHVVEQIDVLYWEAGAADIEADADTAIDVGGEDKSTLYQSDDLTLDKNISKLPATWDTSADILPASDDEVIDQDAYIHAVARLQGLSARRLTLEQKLNTYRTLLSLLEPYRKPKENIQPNLVGRDGPLVSELMKTRTLAIRVTGRVVEKFGEVEVPEIAQHEDMEMAEDNEKAKLEQIMASW</sequence>
<evidence type="ECO:0000313" key="1">
    <source>
        <dbReference type="EMBL" id="KAF2792936.1"/>
    </source>
</evidence>
<dbReference type="OrthoDB" id="21214at2759"/>
<proteinExistence type="predicted"/>
<dbReference type="PANTHER" id="PTHR42040">
    <property type="entry name" value="INNER KINETOCHORE SUBUNIT FTA4"/>
    <property type="match status" value="1"/>
</dbReference>
<dbReference type="AlphaFoldDB" id="A0A6A6X965"/>
<gene>
    <name evidence="1" type="ORF">K505DRAFT_306760</name>
</gene>
<keyword evidence="2" id="KW-1185">Reference proteome</keyword>
<dbReference type="EMBL" id="MU001949">
    <property type="protein sequence ID" value="KAF2792936.1"/>
    <property type="molecule type" value="Genomic_DNA"/>
</dbReference>
<accession>A0A6A6X965</accession>
<dbReference type="GO" id="GO:0031511">
    <property type="term" value="C:Mis6-Sim4 complex"/>
    <property type="evidence" value="ECO:0007669"/>
    <property type="project" value="InterPro"/>
</dbReference>
<dbReference type="Pfam" id="PF13093">
    <property type="entry name" value="FTA4"/>
    <property type="match status" value="1"/>
</dbReference>